<reference evidence="2 3" key="1">
    <citation type="submission" date="2021-02" db="EMBL/GenBank/DDBJ databases">
        <title>De Novo genome assembly of isolated myxobacteria.</title>
        <authorList>
            <person name="Stevens D.C."/>
        </authorList>
    </citation>
    <scope>NUCLEOTIDE SEQUENCE [LARGE SCALE GENOMIC DNA]</scope>
    <source>
        <strain evidence="2 3">SCHIC003</strain>
    </source>
</reference>
<name>A0ABX7NCI6_9BACT</name>
<protein>
    <recommendedName>
        <fullName evidence="4">Lipoprotein</fullName>
    </recommendedName>
</protein>
<dbReference type="EMBL" id="CP071091">
    <property type="protein sequence ID" value="QSQ16123.1"/>
    <property type="molecule type" value="Genomic_DNA"/>
</dbReference>
<gene>
    <name evidence="2" type="ORF">JY572_08770</name>
</gene>
<accession>A0ABX7NCI6</accession>
<keyword evidence="1" id="KW-0732">Signal</keyword>
<feature type="signal peptide" evidence="1">
    <location>
        <begin position="1"/>
        <end position="19"/>
    </location>
</feature>
<evidence type="ECO:0008006" key="4">
    <source>
        <dbReference type="Google" id="ProtNLM"/>
    </source>
</evidence>
<evidence type="ECO:0000313" key="3">
    <source>
        <dbReference type="Proteomes" id="UP000663090"/>
    </source>
</evidence>
<proteinExistence type="predicted"/>
<keyword evidence="3" id="KW-1185">Reference proteome</keyword>
<evidence type="ECO:0000313" key="2">
    <source>
        <dbReference type="EMBL" id="QSQ16123.1"/>
    </source>
</evidence>
<organism evidence="2 3">
    <name type="scientific">Myxococcus landrumensis</name>
    <dbReference type="NCBI Taxonomy" id="2813577"/>
    <lineage>
        <taxon>Bacteria</taxon>
        <taxon>Pseudomonadati</taxon>
        <taxon>Myxococcota</taxon>
        <taxon>Myxococcia</taxon>
        <taxon>Myxococcales</taxon>
        <taxon>Cystobacterineae</taxon>
        <taxon>Myxococcaceae</taxon>
        <taxon>Myxococcus</taxon>
    </lineage>
</organism>
<sequence length="727" mass="75284">MSGVLTVKRGILPVFIACAGLAAGCSDTDPTTGVAGLSGAYDVSYVGGLVFVTSSDRDELQVLDARDPDNRHFIRAPNPLQSLAIPVLDRPDSLARDTGYKADGSALPGPYVYARSAGAAEISVVAADPARLVQIYRLTAPSLVTAFAARSPAEVPEGVPPGPSVLYYAIQDPDAPFAADSGGARVVRLPIPGPEALDAGAAVSAPVTMFCLQPGESVQSMAVMPANQLVVATRKSNGLSGRTLLVTDTEPAADVDCRTASTETRDLSAGFNNSPVRLVVSHPRVVVRDDDTTTPNVDEFEEMVAGQLVYGLLDELSCGGAETCTGTLAVVTATGQTATDLSGARMLPIRPRVGIPTGLALIPTATLRFLFASDEGLSAATGTVPLLGMMPASNGAISVFSANDRREFDLDTRKPFVKVVARDAAETVDLGLEGAASLVGATQTAVFPCDPANPTGPSITRTGLIEGSVPGGLFRFVYQGSFPWLVDQTRDMSTPSSFVVAQPTEAHRQVRVGDVISLANREIVCTTDLIVSEVRPSAESGKVVLETTTPIPEGCAALPTFSVLAAGSQPFLLIDEGGNLLSRDVETVQGGYEIPAKYTFHPADFLGTATITGSAATCRTASDVSVPLYPATPPPLVLRIEGRGGLTRGQRLVVTVGSGVINFTLGVSSTAQTGLLFYTLPGPVTASLAGGAELAYIAYPSADGILQVALPLVDANANNARSLRAFE</sequence>
<dbReference type="Proteomes" id="UP000663090">
    <property type="component" value="Chromosome"/>
</dbReference>
<feature type="chain" id="PRO_5045344311" description="Lipoprotein" evidence="1">
    <location>
        <begin position="20"/>
        <end position="727"/>
    </location>
</feature>
<evidence type="ECO:0000256" key="1">
    <source>
        <dbReference type="SAM" id="SignalP"/>
    </source>
</evidence>